<evidence type="ECO:0000256" key="8">
    <source>
        <dbReference type="ARBA" id="ARBA00023014"/>
    </source>
</evidence>
<dbReference type="SFLD" id="SFLDG01061">
    <property type="entry name" value="methylthiotransferase"/>
    <property type="match status" value="1"/>
</dbReference>
<dbReference type="SMART" id="SM00729">
    <property type="entry name" value="Elp3"/>
    <property type="match status" value="1"/>
</dbReference>
<feature type="domain" description="Radical SAM core" evidence="16">
    <location>
        <begin position="133"/>
        <end position="364"/>
    </location>
</feature>
<evidence type="ECO:0000259" key="15">
    <source>
        <dbReference type="PROSITE" id="PS51449"/>
    </source>
</evidence>
<feature type="domain" description="TRAM" evidence="14">
    <location>
        <begin position="367"/>
        <end position="427"/>
    </location>
</feature>
<dbReference type="Pfam" id="PF00919">
    <property type="entry name" value="UPF0004"/>
    <property type="match status" value="1"/>
</dbReference>
<dbReference type="SFLD" id="SFLDS00029">
    <property type="entry name" value="Radical_SAM"/>
    <property type="match status" value="1"/>
</dbReference>
<dbReference type="GO" id="GO:0051539">
    <property type="term" value="F:4 iron, 4 sulfur cluster binding"/>
    <property type="evidence" value="ECO:0007669"/>
    <property type="project" value="UniProtKB-KW"/>
</dbReference>
<evidence type="ECO:0000256" key="9">
    <source>
        <dbReference type="ARBA" id="ARBA00033765"/>
    </source>
</evidence>
<evidence type="ECO:0000313" key="18">
    <source>
        <dbReference type="Proteomes" id="UP000064249"/>
    </source>
</evidence>
<comment type="caution">
    <text evidence="17">The sequence shown here is derived from an EMBL/GenBank/DDBJ whole genome shotgun (WGS) entry which is preliminary data.</text>
</comment>
<keyword evidence="6" id="KW-0479">Metal-binding</keyword>
<comment type="catalytic activity">
    <reaction evidence="10">
        <text>N(6)-dimethylallyladenosine(37) in tRNA + (sulfur carrier)-SH + AH2 + 2 S-adenosyl-L-methionine = 2-methylsulfanyl-N(6)-dimethylallyladenosine(37) in tRNA + (sulfur carrier)-H + 5'-deoxyadenosine + L-methionine + A + S-adenosyl-L-homocysteine + 2 H(+)</text>
        <dbReference type="Rhea" id="RHEA:37067"/>
        <dbReference type="Rhea" id="RHEA-COMP:10375"/>
        <dbReference type="Rhea" id="RHEA-COMP:10376"/>
        <dbReference type="Rhea" id="RHEA-COMP:14737"/>
        <dbReference type="Rhea" id="RHEA-COMP:14739"/>
        <dbReference type="ChEBI" id="CHEBI:13193"/>
        <dbReference type="ChEBI" id="CHEBI:15378"/>
        <dbReference type="ChEBI" id="CHEBI:17319"/>
        <dbReference type="ChEBI" id="CHEBI:17499"/>
        <dbReference type="ChEBI" id="CHEBI:29917"/>
        <dbReference type="ChEBI" id="CHEBI:57844"/>
        <dbReference type="ChEBI" id="CHEBI:57856"/>
        <dbReference type="ChEBI" id="CHEBI:59789"/>
        <dbReference type="ChEBI" id="CHEBI:64428"/>
        <dbReference type="ChEBI" id="CHEBI:74415"/>
        <dbReference type="ChEBI" id="CHEBI:74417"/>
        <dbReference type="EC" id="2.8.4.3"/>
    </reaction>
</comment>
<accession>A0A101FXN5</accession>
<dbReference type="InterPro" id="IPR038135">
    <property type="entry name" value="Methylthiotransferase_N_sf"/>
</dbReference>
<dbReference type="Proteomes" id="UP000064249">
    <property type="component" value="Unassembled WGS sequence"/>
</dbReference>
<dbReference type="EC" id="2.8.4.3" evidence="9"/>
<evidence type="ECO:0000256" key="3">
    <source>
        <dbReference type="ARBA" id="ARBA00022485"/>
    </source>
</evidence>
<evidence type="ECO:0000256" key="12">
    <source>
        <dbReference type="ARBA" id="ARBA00080698"/>
    </source>
</evidence>
<dbReference type="PROSITE" id="PS01278">
    <property type="entry name" value="MTTASE_RADICAL"/>
    <property type="match status" value="1"/>
</dbReference>
<dbReference type="PROSITE" id="PS51918">
    <property type="entry name" value="RADICAL_SAM"/>
    <property type="match status" value="1"/>
</dbReference>
<dbReference type="CDD" id="cd01335">
    <property type="entry name" value="Radical_SAM"/>
    <property type="match status" value="1"/>
</dbReference>
<evidence type="ECO:0000256" key="4">
    <source>
        <dbReference type="ARBA" id="ARBA00022679"/>
    </source>
</evidence>
<comment type="function">
    <text evidence="2">Catalyzes the methylthiolation of N6-(dimethylallyl)adenosine (i(6)A), leading to the formation of 2-methylthio-N6-(dimethylallyl)adenosine (ms(2)i(6)A) at position 37 in tRNAs that read codons beginning with uridine.</text>
</comment>
<evidence type="ECO:0000256" key="2">
    <source>
        <dbReference type="ARBA" id="ARBA00003234"/>
    </source>
</evidence>
<dbReference type="PANTHER" id="PTHR43020">
    <property type="entry name" value="CDK5 REGULATORY SUBUNIT-ASSOCIATED PROTEIN 1"/>
    <property type="match status" value="1"/>
</dbReference>
<dbReference type="GO" id="GO:0046872">
    <property type="term" value="F:metal ion binding"/>
    <property type="evidence" value="ECO:0007669"/>
    <property type="project" value="UniProtKB-KW"/>
</dbReference>
<dbReference type="Gene3D" id="3.40.50.12160">
    <property type="entry name" value="Methylthiotransferase, N-terminal domain"/>
    <property type="match status" value="1"/>
</dbReference>
<keyword evidence="7" id="KW-0408">Iron</keyword>
<keyword evidence="8" id="KW-0411">Iron-sulfur</keyword>
<dbReference type="GO" id="GO:0035597">
    <property type="term" value="F:tRNA-2-methylthio-N(6)-dimethylallyladenosine(37) synthase activity"/>
    <property type="evidence" value="ECO:0007669"/>
    <property type="project" value="UniProtKB-EC"/>
</dbReference>
<evidence type="ECO:0000256" key="11">
    <source>
        <dbReference type="ARBA" id="ARBA00068570"/>
    </source>
</evidence>
<dbReference type="InterPro" id="IPR007197">
    <property type="entry name" value="rSAM"/>
</dbReference>
<dbReference type="EMBL" id="LGFU01000039">
    <property type="protein sequence ID" value="KUK46327.1"/>
    <property type="molecule type" value="Genomic_DNA"/>
</dbReference>
<protein>
    <recommendedName>
        <fullName evidence="11">tRNA-2-methylthio-N(6)-dimethylallyladenosine synthase</fullName>
        <ecNumber evidence="9">2.8.4.3</ecNumber>
    </recommendedName>
    <alternativeName>
        <fullName evidence="13">(Dimethylallyl)adenosine tRNA methylthiotransferase MiaB</fullName>
    </alternativeName>
    <alternativeName>
        <fullName evidence="12">tRNA-i(6)A37 methylthiotransferase</fullName>
    </alternativeName>
</protein>
<dbReference type="Pfam" id="PF01938">
    <property type="entry name" value="TRAM"/>
    <property type="match status" value="1"/>
</dbReference>
<evidence type="ECO:0000256" key="13">
    <source>
        <dbReference type="ARBA" id="ARBA00081141"/>
    </source>
</evidence>
<sequence length="427" mass="48464">MNVADSRRLASALEKLGYQPTRIPKEADVIVLNTCVVRQSAEDKAIGRLSSLKPLKDKNPDLVINLMGCLIGVRGNTKIQEKFPWVDVVSPPSHPEPLIELLIQRNAKNQSLEKQSELNAILDEEISLPQDEKGKLVSAYIPIVYGCSHACTYCIIPSKRGVEHSRPYNEIMAEARALVYQGVKELTLLGQIVDRYGLDLPEKPTLASLLRDLHSIEGLKRIRFLTSHPNWMTDELLDAVTELPKVCPHIEVPIQAGDDEILRAMRRGYTSAQYRELVHHIRERIPGVSIATDIIVGFPGETEEQFQKTYALLDDLRMDVAHLARYSPRTGTYSARKMEDDVPEVEKMRRFRMLESLQEEIATEINNRLMGKTVNVLFEEKSRGRWRGRTPTNKLVFVESEEDLLGQEHDVQITWTGPWSLIGSLQE</sequence>
<dbReference type="SFLD" id="SFLDG01082">
    <property type="entry name" value="B12-binding_domain_containing"/>
    <property type="match status" value="1"/>
</dbReference>
<dbReference type="PROSITE" id="PS50926">
    <property type="entry name" value="TRAM"/>
    <property type="match status" value="1"/>
</dbReference>
<proteinExistence type="predicted"/>
<dbReference type="FunFam" id="3.80.30.20:FF:000001">
    <property type="entry name" value="tRNA-2-methylthio-N(6)-dimethylallyladenosine synthase 2"/>
    <property type="match status" value="1"/>
</dbReference>
<evidence type="ECO:0000256" key="5">
    <source>
        <dbReference type="ARBA" id="ARBA00022691"/>
    </source>
</evidence>
<keyword evidence="4 17" id="KW-0808">Transferase</keyword>
<dbReference type="InterPro" id="IPR023404">
    <property type="entry name" value="rSAM_horseshoe"/>
</dbReference>
<evidence type="ECO:0000256" key="7">
    <source>
        <dbReference type="ARBA" id="ARBA00023004"/>
    </source>
</evidence>
<dbReference type="SUPFAM" id="SSF102114">
    <property type="entry name" value="Radical SAM enzymes"/>
    <property type="match status" value="1"/>
</dbReference>
<evidence type="ECO:0000259" key="16">
    <source>
        <dbReference type="PROSITE" id="PS51918"/>
    </source>
</evidence>
<dbReference type="AlphaFoldDB" id="A0A101FXN5"/>
<dbReference type="PANTHER" id="PTHR43020:SF2">
    <property type="entry name" value="MITOCHONDRIAL TRNA METHYLTHIOTRANSFERASE CDK5RAP1"/>
    <property type="match status" value="1"/>
</dbReference>
<dbReference type="Gene3D" id="3.80.30.20">
    <property type="entry name" value="tm_1862 like domain"/>
    <property type="match status" value="1"/>
</dbReference>
<dbReference type="InterPro" id="IPR005839">
    <property type="entry name" value="Methylthiotransferase"/>
</dbReference>
<dbReference type="InterPro" id="IPR006638">
    <property type="entry name" value="Elp3/MiaA/NifB-like_rSAM"/>
</dbReference>
<dbReference type="InterPro" id="IPR058240">
    <property type="entry name" value="rSAM_sf"/>
</dbReference>
<gene>
    <name evidence="17" type="ORF">XD73_0802</name>
</gene>
<reference evidence="17 18" key="1">
    <citation type="journal article" date="2015" name="MBio">
        <title>Genome-Resolved Metagenomic Analysis Reveals Roles for Candidate Phyla and Other Microbial Community Members in Biogeochemical Transformations in Oil Reservoirs.</title>
        <authorList>
            <person name="Hu P."/>
            <person name="Tom L."/>
            <person name="Singh A."/>
            <person name="Thomas B.C."/>
            <person name="Baker B.J."/>
            <person name="Piceno Y.M."/>
            <person name="Andersen G.L."/>
            <person name="Banfield J.F."/>
        </authorList>
    </citation>
    <scope>NUCLEOTIDE SEQUENCE [LARGE SCALE GENOMIC DNA]</scope>
    <source>
        <strain evidence="17">46_16</strain>
    </source>
</reference>
<dbReference type="NCBIfam" id="TIGR00089">
    <property type="entry name" value="MiaB/RimO family radical SAM methylthiotransferase"/>
    <property type="match status" value="1"/>
</dbReference>
<keyword evidence="5" id="KW-0949">S-adenosyl-L-methionine</keyword>
<dbReference type="InterPro" id="IPR002792">
    <property type="entry name" value="TRAM_dom"/>
</dbReference>
<evidence type="ECO:0000256" key="10">
    <source>
        <dbReference type="ARBA" id="ARBA00051425"/>
    </source>
</evidence>
<evidence type="ECO:0000259" key="14">
    <source>
        <dbReference type="PROSITE" id="PS50926"/>
    </source>
</evidence>
<dbReference type="NCBIfam" id="TIGR01574">
    <property type="entry name" value="miaB-methiolase"/>
    <property type="match status" value="1"/>
</dbReference>
<evidence type="ECO:0000313" key="17">
    <source>
        <dbReference type="EMBL" id="KUK46327.1"/>
    </source>
</evidence>
<dbReference type="Pfam" id="PF04055">
    <property type="entry name" value="Radical_SAM"/>
    <property type="match status" value="1"/>
</dbReference>
<comment type="cofactor">
    <cofactor evidence="1">
        <name>[4Fe-4S] cluster</name>
        <dbReference type="ChEBI" id="CHEBI:49883"/>
    </cofactor>
</comment>
<dbReference type="InterPro" id="IPR020612">
    <property type="entry name" value="Methylthiotransferase_CS"/>
</dbReference>
<dbReference type="FunFam" id="3.40.50.12160:FF:000003">
    <property type="entry name" value="CDK5 regulatory subunit-associated protein 1"/>
    <property type="match status" value="1"/>
</dbReference>
<organism evidence="17 18">
    <name type="scientific">Anaerolinea thermophila</name>
    <dbReference type="NCBI Taxonomy" id="167964"/>
    <lineage>
        <taxon>Bacteria</taxon>
        <taxon>Bacillati</taxon>
        <taxon>Chloroflexota</taxon>
        <taxon>Anaerolineae</taxon>
        <taxon>Anaerolineales</taxon>
        <taxon>Anaerolineaceae</taxon>
        <taxon>Anaerolinea</taxon>
    </lineage>
</organism>
<dbReference type="PROSITE" id="PS51449">
    <property type="entry name" value="MTTASE_N"/>
    <property type="match status" value="1"/>
</dbReference>
<dbReference type="PATRIC" id="fig|167964.4.peg.455"/>
<evidence type="ECO:0000256" key="1">
    <source>
        <dbReference type="ARBA" id="ARBA00001966"/>
    </source>
</evidence>
<evidence type="ECO:0000256" key="6">
    <source>
        <dbReference type="ARBA" id="ARBA00022723"/>
    </source>
</evidence>
<feature type="domain" description="MTTase N-terminal" evidence="15">
    <location>
        <begin position="1"/>
        <end position="107"/>
    </location>
</feature>
<dbReference type="InterPro" id="IPR013848">
    <property type="entry name" value="Methylthiotransferase_N"/>
</dbReference>
<dbReference type="GO" id="GO:0005829">
    <property type="term" value="C:cytosol"/>
    <property type="evidence" value="ECO:0007669"/>
    <property type="project" value="TreeGrafter"/>
</dbReference>
<name>A0A101FXN5_9CHLR</name>
<keyword evidence="3" id="KW-0004">4Fe-4S</keyword>